<dbReference type="InterPro" id="IPR013083">
    <property type="entry name" value="Znf_RING/FYVE/PHD"/>
</dbReference>
<evidence type="ECO:0000256" key="4">
    <source>
        <dbReference type="ARBA" id="ARBA00012483"/>
    </source>
</evidence>
<dbReference type="GO" id="GO:0031624">
    <property type="term" value="F:ubiquitin conjugating enzyme binding"/>
    <property type="evidence" value="ECO:0007669"/>
    <property type="project" value="TreeGrafter"/>
</dbReference>
<dbReference type="PROSITE" id="PS51081">
    <property type="entry name" value="ZF_SIAH"/>
    <property type="match status" value="1"/>
</dbReference>
<comment type="pathway">
    <text evidence="2">Protein modification; protein ubiquitination.</text>
</comment>
<evidence type="ECO:0000256" key="2">
    <source>
        <dbReference type="ARBA" id="ARBA00004906"/>
    </source>
</evidence>
<dbReference type="SUPFAM" id="SSF49599">
    <property type="entry name" value="TRAF domain-like"/>
    <property type="match status" value="1"/>
</dbReference>
<proteinExistence type="inferred from homology"/>
<dbReference type="InterPro" id="IPR049548">
    <property type="entry name" value="Sina-like_RING"/>
</dbReference>
<dbReference type="Gene3D" id="3.30.40.10">
    <property type="entry name" value="Zinc/RING finger domain, C3HC4 (zinc finger)"/>
    <property type="match status" value="2"/>
</dbReference>
<evidence type="ECO:0000256" key="1">
    <source>
        <dbReference type="ARBA" id="ARBA00000900"/>
    </source>
</evidence>
<gene>
    <name evidence="13" type="ORF">g.22516</name>
</gene>
<dbReference type="InterPro" id="IPR001841">
    <property type="entry name" value="Znf_RING"/>
</dbReference>
<accession>A0A1B6JUW0</accession>
<evidence type="ECO:0000256" key="5">
    <source>
        <dbReference type="ARBA" id="ARBA00022679"/>
    </source>
</evidence>
<evidence type="ECO:0000256" key="9">
    <source>
        <dbReference type="ARBA" id="ARBA00022833"/>
    </source>
</evidence>
<dbReference type="AlphaFoldDB" id="A0A1B6JUW0"/>
<keyword evidence="7 10" id="KW-0863">Zinc-finger</keyword>
<dbReference type="SUPFAM" id="SSF57850">
    <property type="entry name" value="RING/U-box"/>
    <property type="match status" value="1"/>
</dbReference>
<evidence type="ECO:0000256" key="7">
    <source>
        <dbReference type="ARBA" id="ARBA00022771"/>
    </source>
</evidence>
<protein>
    <recommendedName>
        <fullName evidence="4">RING-type E3 ubiquitin transferase</fullName>
        <ecNumber evidence="4">2.3.2.27</ecNumber>
    </recommendedName>
</protein>
<keyword evidence="9" id="KW-0862">Zinc</keyword>
<evidence type="ECO:0000259" key="12">
    <source>
        <dbReference type="PROSITE" id="PS51081"/>
    </source>
</evidence>
<dbReference type="GO" id="GO:0016567">
    <property type="term" value="P:protein ubiquitination"/>
    <property type="evidence" value="ECO:0007669"/>
    <property type="project" value="UniProtKB-UniPathway"/>
</dbReference>
<keyword evidence="8" id="KW-0833">Ubl conjugation pathway</keyword>
<feature type="non-terminal residue" evidence="13">
    <location>
        <position position="1"/>
    </location>
</feature>
<feature type="domain" description="SIAH-type" evidence="12">
    <location>
        <begin position="98"/>
        <end position="154"/>
    </location>
</feature>
<organism evidence="13">
    <name type="scientific">Homalodisca liturata</name>
    <dbReference type="NCBI Taxonomy" id="320908"/>
    <lineage>
        <taxon>Eukaryota</taxon>
        <taxon>Metazoa</taxon>
        <taxon>Ecdysozoa</taxon>
        <taxon>Arthropoda</taxon>
        <taxon>Hexapoda</taxon>
        <taxon>Insecta</taxon>
        <taxon>Pterygota</taxon>
        <taxon>Neoptera</taxon>
        <taxon>Paraneoptera</taxon>
        <taxon>Hemiptera</taxon>
        <taxon>Auchenorrhyncha</taxon>
        <taxon>Membracoidea</taxon>
        <taxon>Cicadellidae</taxon>
        <taxon>Cicadellinae</taxon>
        <taxon>Proconiini</taxon>
        <taxon>Homalodisca</taxon>
    </lineage>
</organism>
<evidence type="ECO:0000256" key="6">
    <source>
        <dbReference type="ARBA" id="ARBA00022723"/>
    </source>
</evidence>
<feature type="domain" description="RING-type" evidence="11">
    <location>
        <begin position="44"/>
        <end position="81"/>
    </location>
</feature>
<keyword evidence="6" id="KW-0479">Metal-binding</keyword>
<dbReference type="InterPro" id="IPR004162">
    <property type="entry name" value="SINA-like_animal"/>
</dbReference>
<dbReference type="InterPro" id="IPR013010">
    <property type="entry name" value="Znf_SIAH"/>
</dbReference>
<dbReference type="GO" id="GO:0005737">
    <property type="term" value="C:cytoplasm"/>
    <property type="evidence" value="ECO:0007669"/>
    <property type="project" value="TreeGrafter"/>
</dbReference>
<dbReference type="UniPathway" id="UPA00143"/>
<dbReference type="Pfam" id="PF21362">
    <property type="entry name" value="Sina_RING"/>
    <property type="match status" value="1"/>
</dbReference>
<sequence length="324" mass="36762">CPTVKPLILLRSKFSMAVGQDNQMDKLKRELHIAAMRIQELTQCPVCLGTLDSFHVMCKNGHATCSTCKKKLRQTECPLCRSKFVVSMNSTLNQVMECVPKPCAFADKGCTAIIMISKDHENICEFRSISCRINPCSWKGSLQELVDHVQSKHISGYIEIPENTCESDCTLRILNTLIPFSYGQYSLCSFRGNLFWKYAFRNNATKEIAHKFYYILTGKPIPKYYFVVTFKNGFLEFTTTCKGSTDPPDEGLGVGVNNSGFYIPDSELYRFLCPNTSDHYGYKLRIVDVGLDDEEIENLKPMKKKRLMSVGTIQKAIELLQDIS</sequence>
<evidence type="ECO:0000313" key="13">
    <source>
        <dbReference type="EMBL" id="JAT02996.1"/>
    </source>
</evidence>
<dbReference type="Pfam" id="PF21361">
    <property type="entry name" value="Sina_ZnF"/>
    <property type="match status" value="1"/>
</dbReference>
<comment type="catalytic activity">
    <reaction evidence="1">
        <text>S-ubiquitinyl-[E2 ubiquitin-conjugating enzyme]-L-cysteine + [acceptor protein]-L-lysine = [E2 ubiquitin-conjugating enzyme]-L-cysteine + N(6)-ubiquitinyl-[acceptor protein]-L-lysine.</text>
        <dbReference type="EC" id="2.3.2.27"/>
    </reaction>
</comment>
<dbReference type="GO" id="GO:0008270">
    <property type="term" value="F:zinc ion binding"/>
    <property type="evidence" value="ECO:0007669"/>
    <property type="project" value="UniProtKB-KW"/>
</dbReference>
<evidence type="ECO:0000259" key="11">
    <source>
        <dbReference type="PROSITE" id="PS50089"/>
    </source>
</evidence>
<dbReference type="PROSITE" id="PS50089">
    <property type="entry name" value="ZF_RING_2"/>
    <property type="match status" value="1"/>
</dbReference>
<dbReference type="GO" id="GO:0061630">
    <property type="term" value="F:ubiquitin protein ligase activity"/>
    <property type="evidence" value="ECO:0007669"/>
    <property type="project" value="UniProtKB-EC"/>
</dbReference>
<dbReference type="EC" id="2.3.2.27" evidence="4"/>
<dbReference type="PANTHER" id="PTHR45877">
    <property type="entry name" value="E3 UBIQUITIN-PROTEIN LIGASE SIAH2"/>
    <property type="match status" value="1"/>
</dbReference>
<dbReference type="GO" id="GO:0043161">
    <property type="term" value="P:proteasome-mediated ubiquitin-dependent protein catabolic process"/>
    <property type="evidence" value="ECO:0007669"/>
    <property type="project" value="TreeGrafter"/>
</dbReference>
<evidence type="ECO:0000256" key="8">
    <source>
        <dbReference type="ARBA" id="ARBA00022786"/>
    </source>
</evidence>
<comment type="similarity">
    <text evidence="3">Belongs to the SINA (Seven in absentia) family.</text>
</comment>
<dbReference type="PANTHER" id="PTHR45877:SF2">
    <property type="entry name" value="E3 UBIQUITIN-PROTEIN LIGASE SINA-RELATED"/>
    <property type="match status" value="1"/>
</dbReference>
<evidence type="ECO:0000256" key="3">
    <source>
        <dbReference type="ARBA" id="ARBA00009119"/>
    </source>
</evidence>
<keyword evidence="5" id="KW-0808">Transferase</keyword>
<evidence type="ECO:0000256" key="10">
    <source>
        <dbReference type="PROSITE-ProRule" id="PRU00455"/>
    </source>
</evidence>
<name>A0A1B6JUW0_9HEMI</name>
<reference evidence="13" key="1">
    <citation type="submission" date="2015-11" db="EMBL/GenBank/DDBJ databases">
        <title>De novo transcriptome assembly of four potential Pierce s Disease insect vectors from Arizona vineyards.</title>
        <authorList>
            <person name="Tassone E.E."/>
        </authorList>
    </citation>
    <scope>NUCLEOTIDE SEQUENCE</scope>
</reference>
<dbReference type="EMBL" id="GECU01004711">
    <property type="protein sequence ID" value="JAT02996.1"/>
    <property type="molecule type" value="Transcribed_RNA"/>
</dbReference>